<dbReference type="EMBL" id="JAYMYR010000008">
    <property type="protein sequence ID" value="KAK7348332.1"/>
    <property type="molecule type" value="Genomic_DNA"/>
</dbReference>
<dbReference type="Proteomes" id="UP001374584">
    <property type="component" value="Unassembled WGS sequence"/>
</dbReference>
<reference evidence="1 2" key="1">
    <citation type="submission" date="2024-01" db="EMBL/GenBank/DDBJ databases">
        <title>The genomes of 5 underutilized Papilionoideae crops provide insights into root nodulation and disease resistanc.</title>
        <authorList>
            <person name="Jiang F."/>
        </authorList>
    </citation>
    <scope>NUCLEOTIDE SEQUENCE [LARGE SCALE GENOMIC DNA]</scope>
    <source>
        <strain evidence="1">JINMINGXINNONG_FW02</strain>
        <tissue evidence="1">Leaves</tissue>
    </source>
</reference>
<organism evidence="1 2">
    <name type="scientific">Phaseolus coccineus</name>
    <name type="common">Scarlet runner bean</name>
    <name type="synonym">Phaseolus multiflorus</name>
    <dbReference type="NCBI Taxonomy" id="3886"/>
    <lineage>
        <taxon>Eukaryota</taxon>
        <taxon>Viridiplantae</taxon>
        <taxon>Streptophyta</taxon>
        <taxon>Embryophyta</taxon>
        <taxon>Tracheophyta</taxon>
        <taxon>Spermatophyta</taxon>
        <taxon>Magnoliopsida</taxon>
        <taxon>eudicotyledons</taxon>
        <taxon>Gunneridae</taxon>
        <taxon>Pentapetalae</taxon>
        <taxon>rosids</taxon>
        <taxon>fabids</taxon>
        <taxon>Fabales</taxon>
        <taxon>Fabaceae</taxon>
        <taxon>Papilionoideae</taxon>
        <taxon>50 kb inversion clade</taxon>
        <taxon>NPAAA clade</taxon>
        <taxon>indigoferoid/millettioid clade</taxon>
        <taxon>Phaseoleae</taxon>
        <taxon>Phaseolus</taxon>
    </lineage>
</organism>
<comment type="caution">
    <text evidence="1">The sequence shown here is derived from an EMBL/GenBank/DDBJ whole genome shotgun (WGS) entry which is preliminary data.</text>
</comment>
<dbReference type="AlphaFoldDB" id="A0AAN9QUG5"/>
<name>A0AAN9QUG5_PHACN</name>
<evidence type="ECO:0000313" key="1">
    <source>
        <dbReference type="EMBL" id="KAK7348332.1"/>
    </source>
</evidence>
<evidence type="ECO:0000313" key="2">
    <source>
        <dbReference type="Proteomes" id="UP001374584"/>
    </source>
</evidence>
<accession>A0AAN9QUG5</accession>
<sequence length="71" mass="8136">MSGGTCKDTHPGSYALQALIEELYARPYMDDKSGSRYPVEMALPCDLWRVIAHMSLKSSKEAHWCLRDTWM</sequence>
<gene>
    <name evidence="1" type="ORF">VNO80_22885</name>
</gene>
<protein>
    <submittedName>
        <fullName evidence="1">Uncharacterized protein</fullName>
    </submittedName>
</protein>
<proteinExistence type="predicted"/>
<keyword evidence="2" id="KW-1185">Reference proteome</keyword>